<dbReference type="InterPro" id="IPR019307">
    <property type="entry name" value="RNA-bd_AU-1/RNase_E/G"/>
</dbReference>
<protein>
    <submittedName>
        <fullName evidence="12">S1 RNA-binding domain-containing protein</fullName>
    </submittedName>
</protein>
<dbReference type="PROSITE" id="PS50126">
    <property type="entry name" value="S1"/>
    <property type="match status" value="1"/>
</dbReference>
<evidence type="ECO:0000256" key="1">
    <source>
        <dbReference type="ARBA" id="ARBA00001946"/>
    </source>
</evidence>
<dbReference type="GO" id="GO:0003723">
    <property type="term" value="F:RNA binding"/>
    <property type="evidence" value="ECO:0007669"/>
    <property type="project" value="UniProtKB-KW"/>
</dbReference>
<feature type="domain" description="S1 motif" evidence="11">
    <location>
        <begin position="40"/>
        <end position="110"/>
    </location>
</feature>
<dbReference type="Pfam" id="PF10150">
    <property type="entry name" value="RNase_E_G"/>
    <property type="match status" value="1"/>
</dbReference>
<dbReference type="GO" id="GO:0006364">
    <property type="term" value="P:rRNA processing"/>
    <property type="evidence" value="ECO:0007669"/>
    <property type="project" value="TreeGrafter"/>
</dbReference>
<comment type="caution">
    <text evidence="12">The sequence shown here is derived from an EMBL/GenBank/DDBJ whole genome shotgun (WGS) entry which is preliminary data.</text>
</comment>
<gene>
    <name evidence="12" type="ORF">ENF18_04655</name>
</gene>
<organism evidence="12">
    <name type="scientific">candidate division WOR-3 bacterium</name>
    <dbReference type="NCBI Taxonomy" id="2052148"/>
    <lineage>
        <taxon>Bacteria</taxon>
        <taxon>Bacteria division WOR-3</taxon>
    </lineage>
</organism>
<dbReference type="InterPro" id="IPR004659">
    <property type="entry name" value="RNase_E/G"/>
</dbReference>
<keyword evidence="6" id="KW-0255">Endonuclease</keyword>
<dbReference type="Gene3D" id="2.40.50.140">
    <property type="entry name" value="Nucleic acid-binding proteins"/>
    <property type="match status" value="1"/>
</dbReference>
<evidence type="ECO:0000256" key="5">
    <source>
        <dbReference type="ARBA" id="ARBA00022723"/>
    </source>
</evidence>
<dbReference type="CDD" id="cd04453">
    <property type="entry name" value="S1_RNase_E"/>
    <property type="match status" value="1"/>
</dbReference>
<reference evidence="12" key="1">
    <citation type="journal article" date="2020" name="mSystems">
        <title>Genome- and Community-Level Interaction Insights into Carbon Utilization and Element Cycling Functions of Hydrothermarchaeota in Hydrothermal Sediment.</title>
        <authorList>
            <person name="Zhou Z."/>
            <person name="Liu Y."/>
            <person name="Xu W."/>
            <person name="Pan J."/>
            <person name="Luo Z.H."/>
            <person name="Li M."/>
        </authorList>
    </citation>
    <scope>NUCLEOTIDE SEQUENCE [LARGE SCALE GENOMIC DNA]</scope>
    <source>
        <strain evidence="12">HyVt-102</strain>
    </source>
</reference>
<dbReference type="SMART" id="SM00316">
    <property type="entry name" value="S1"/>
    <property type="match status" value="1"/>
</dbReference>
<evidence type="ECO:0000313" key="12">
    <source>
        <dbReference type="EMBL" id="HDI83065.1"/>
    </source>
</evidence>
<dbReference type="Pfam" id="PF00575">
    <property type="entry name" value="S1"/>
    <property type="match status" value="1"/>
</dbReference>
<keyword evidence="9" id="KW-0694">RNA-binding</keyword>
<dbReference type="Proteomes" id="UP000885847">
    <property type="component" value="Unassembled WGS sequence"/>
</dbReference>
<accession>A0A7C0ZI78</accession>
<dbReference type="AlphaFoldDB" id="A0A7C0ZI78"/>
<keyword evidence="2" id="KW-1003">Cell membrane</keyword>
<evidence type="ECO:0000256" key="2">
    <source>
        <dbReference type="ARBA" id="ARBA00022475"/>
    </source>
</evidence>
<evidence type="ECO:0000256" key="4">
    <source>
        <dbReference type="ARBA" id="ARBA00022722"/>
    </source>
</evidence>
<keyword evidence="3" id="KW-0997">Cell inner membrane</keyword>
<name>A0A7C0ZI78_UNCW3</name>
<evidence type="ECO:0000259" key="11">
    <source>
        <dbReference type="PROSITE" id="PS50126"/>
    </source>
</evidence>
<dbReference type="GO" id="GO:0005737">
    <property type="term" value="C:cytoplasm"/>
    <property type="evidence" value="ECO:0007669"/>
    <property type="project" value="TreeGrafter"/>
</dbReference>
<keyword evidence="7" id="KW-0378">Hydrolase</keyword>
<comment type="cofactor">
    <cofactor evidence="1">
        <name>Mg(2+)</name>
        <dbReference type="ChEBI" id="CHEBI:18420"/>
    </cofactor>
</comment>
<evidence type="ECO:0000256" key="9">
    <source>
        <dbReference type="ARBA" id="ARBA00022884"/>
    </source>
</evidence>
<keyword evidence="5" id="KW-0479">Metal-binding</keyword>
<proteinExistence type="predicted"/>
<dbReference type="PANTHER" id="PTHR30001:SF1">
    <property type="entry name" value="RIBONUCLEASE E_G-LIKE PROTEIN, CHLOROPLASTIC"/>
    <property type="match status" value="1"/>
</dbReference>
<keyword evidence="4" id="KW-0540">Nuclease</keyword>
<keyword evidence="8" id="KW-0460">Magnesium</keyword>
<evidence type="ECO:0000256" key="6">
    <source>
        <dbReference type="ARBA" id="ARBA00022759"/>
    </source>
</evidence>
<evidence type="ECO:0000256" key="8">
    <source>
        <dbReference type="ARBA" id="ARBA00022842"/>
    </source>
</evidence>
<dbReference type="GO" id="GO:0016787">
    <property type="term" value="F:hydrolase activity"/>
    <property type="evidence" value="ECO:0007669"/>
    <property type="project" value="UniProtKB-KW"/>
</dbReference>
<keyword evidence="10" id="KW-0472">Membrane</keyword>
<evidence type="ECO:0000256" key="7">
    <source>
        <dbReference type="ARBA" id="ARBA00022801"/>
    </source>
</evidence>
<dbReference type="GO" id="GO:0004519">
    <property type="term" value="F:endonuclease activity"/>
    <property type="evidence" value="ECO:0007669"/>
    <property type="project" value="UniProtKB-KW"/>
</dbReference>
<dbReference type="GO" id="GO:0046872">
    <property type="term" value="F:metal ion binding"/>
    <property type="evidence" value="ECO:0007669"/>
    <property type="project" value="UniProtKB-KW"/>
</dbReference>
<dbReference type="InterPro" id="IPR012340">
    <property type="entry name" value="NA-bd_OB-fold"/>
</dbReference>
<evidence type="ECO:0000256" key="3">
    <source>
        <dbReference type="ARBA" id="ARBA00022519"/>
    </source>
</evidence>
<evidence type="ECO:0000256" key="10">
    <source>
        <dbReference type="ARBA" id="ARBA00023136"/>
    </source>
</evidence>
<dbReference type="InterPro" id="IPR003029">
    <property type="entry name" value="S1_domain"/>
</dbReference>
<dbReference type="EMBL" id="DQWE01000223">
    <property type="protein sequence ID" value="HDI83065.1"/>
    <property type="molecule type" value="Genomic_DNA"/>
</dbReference>
<dbReference type="GO" id="GO:0004540">
    <property type="term" value="F:RNA nuclease activity"/>
    <property type="evidence" value="ECO:0007669"/>
    <property type="project" value="InterPro"/>
</dbReference>
<dbReference type="SUPFAM" id="SSF50249">
    <property type="entry name" value="Nucleic acid-binding proteins"/>
    <property type="match status" value="1"/>
</dbReference>
<feature type="non-terminal residue" evidence="12">
    <location>
        <position position="155"/>
    </location>
</feature>
<sequence length="155" mass="17762">MEKRTIILSKRHNEVKVAVLEDNELVEYYAEREDLNNIVGYIFKGRISAVRRELQGIFVDIGGDIDGFLPLSDYHFARKGREPKVGEEIIVQVTKEPYGTKGPRLTMVITIPGRYMVLMPYVKSVGVSKKIEDKKERRRLQSLSRKILPRGMGAI</sequence>
<dbReference type="PANTHER" id="PTHR30001">
    <property type="entry name" value="RIBONUCLEASE"/>
    <property type="match status" value="1"/>
</dbReference>